<sequence>MRLVLKPSYLFIIGTLLAPKEANTQQWLKSKVSRAKVSEVVGNSTITILYSQPTVNWRTTWGKRVPFNKNWTIGKNEKTTIKFEEDVEVNNIRLGAGTYGFYVYPVNHDDWQLVFSKDTTGSAKRYDKVDDVVRVSVRPEVVSSQKQLRMGIENIEEESEEICLGGDCDNYTEKKSFGADLFLHWENRKALLKLYMTGERRGNGLNPINTALPENAVPAWKIVESSLVALIEEDDKNFAQHTRDFSDDFVTNFGDGGSKASYIQFLGHHYRSGASEGITVNLEEMEFAIEEDKVLFNNITVYFQFGALYYSYVLQKIEGVWEVTKIRVPDQQGGEV</sequence>
<dbReference type="InterPro" id="IPR021314">
    <property type="entry name" value="DUF2911"/>
</dbReference>
<evidence type="ECO:0008006" key="2">
    <source>
        <dbReference type="Google" id="ProtNLM"/>
    </source>
</evidence>
<gene>
    <name evidence="1" type="ORF">METZ01_LOCUS132677</name>
</gene>
<accession>A0A381YTE3</accession>
<organism evidence="1">
    <name type="scientific">marine metagenome</name>
    <dbReference type="NCBI Taxonomy" id="408172"/>
    <lineage>
        <taxon>unclassified sequences</taxon>
        <taxon>metagenomes</taxon>
        <taxon>ecological metagenomes</taxon>
    </lineage>
</organism>
<name>A0A381YTE3_9ZZZZ</name>
<proteinExistence type="predicted"/>
<evidence type="ECO:0000313" key="1">
    <source>
        <dbReference type="EMBL" id="SVA79823.1"/>
    </source>
</evidence>
<dbReference type="Pfam" id="PF11138">
    <property type="entry name" value="DUF2911"/>
    <property type="match status" value="1"/>
</dbReference>
<reference evidence="1" key="1">
    <citation type="submission" date="2018-05" db="EMBL/GenBank/DDBJ databases">
        <authorList>
            <person name="Lanie J.A."/>
            <person name="Ng W.-L."/>
            <person name="Kazmierczak K.M."/>
            <person name="Andrzejewski T.M."/>
            <person name="Davidsen T.M."/>
            <person name="Wayne K.J."/>
            <person name="Tettelin H."/>
            <person name="Glass J.I."/>
            <person name="Rusch D."/>
            <person name="Podicherti R."/>
            <person name="Tsui H.-C.T."/>
            <person name="Winkler M.E."/>
        </authorList>
    </citation>
    <scope>NUCLEOTIDE SEQUENCE</scope>
</reference>
<dbReference type="AlphaFoldDB" id="A0A381YTE3"/>
<dbReference type="EMBL" id="UINC01018921">
    <property type="protein sequence ID" value="SVA79823.1"/>
    <property type="molecule type" value="Genomic_DNA"/>
</dbReference>
<protein>
    <recommendedName>
        <fullName evidence="2">DUF2911 domain-containing protein</fullName>
    </recommendedName>
</protein>